<dbReference type="InterPro" id="IPR027417">
    <property type="entry name" value="P-loop_NTPase"/>
</dbReference>
<evidence type="ECO:0000256" key="2">
    <source>
        <dbReference type="ARBA" id="ARBA00022747"/>
    </source>
</evidence>
<dbReference type="PROSITE" id="PS00092">
    <property type="entry name" value="N6_MTASE"/>
    <property type="match status" value="1"/>
</dbReference>
<dbReference type="Pfam" id="PF02384">
    <property type="entry name" value="N6_Mtase"/>
    <property type="match status" value="1"/>
</dbReference>
<evidence type="ECO:0000256" key="3">
    <source>
        <dbReference type="SAM" id="Coils"/>
    </source>
</evidence>
<gene>
    <name evidence="6" type="ORF">IQ26_04102</name>
</gene>
<dbReference type="Gene3D" id="3.40.50.300">
    <property type="entry name" value="P-loop containing nucleotide triphosphate hydrolases"/>
    <property type="match status" value="2"/>
</dbReference>
<keyword evidence="6" id="KW-0489">Methyltransferase</keyword>
<organism evidence="6 7">
    <name type="scientific">Mesorhizobium tianshanense</name>
    <dbReference type="NCBI Taxonomy" id="39844"/>
    <lineage>
        <taxon>Bacteria</taxon>
        <taxon>Pseudomonadati</taxon>
        <taxon>Pseudomonadota</taxon>
        <taxon>Alphaproteobacteria</taxon>
        <taxon>Hyphomicrobiales</taxon>
        <taxon>Phyllobacteriaceae</taxon>
        <taxon>Mesorhizobium</taxon>
    </lineage>
</organism>
<dbReference type="PANTHER" id="PTHR41313:SF1">
    <property type="entry name" value="DNA METHYLASE ADENINE-SPECIFIC DOMAIN-CONTAINING PROTEIN"/>
    <property type="match status" value="1"/>
</dbReference>
<feature type="domain" description="Helicase ATP-binding" evidence="5">
    <location>
        <begin position="865"/>
        <end position="1132"/>
    </location>
</feature>
<dbReference type="PANTHER" id="PTHR41313">
    <property type="entry name" value="ADENINE-SPECIFIC METHYLTRANSFERASE"/>
    <property type="match status" value="1"/>
</dbReference>
<dbReference type="GO" id="GO:0003677">
    <property type="term" value="F:DNA binding"/>
    <property type="evidence" value="ECO:0007669"/>
    <property type="project" value="InterPro"/>
</dbReference>
<name>A0A562NLL9_9HYPH</name>
<dbReference type="PRINTS" id="PR00507">
    <property type="entry name" value="N12N6MTFRASE"/>
</dbReference>
<dbReference type="InterPro" id="IPR002052">
    <property type="entry name" value="DNA_methylase_N6_adenine_CS"/>
</dbReference>
<keyword evidence="3" id="KW-0175">Coiled coil</keyword>
<reference evidence="6 7" key="1">
    <citation type="journal article" date="2015" name="Stand. Genomic Sci.">
        <title>Genomic Encyclopedia of Bacterial and Archaeal Type Strains, Phase III: the genomes of soil and plant-associated and newly described type strains.</title>
        <authorList>
            <person name="Whitman W.B."/>
            <person name="Woyke T."/>
            <person name="Klenk H.P."/>
            <person name="Zhou Y."/>
            <person name="Lilburn T.G."/>
            <person name="Beck B.J."/>
            <person name="De Vos P."/>
            <person name="Vandamme P."/>
            <person name="Eisen J.A."/>
            <person name="Garrity G."/>
            <person name="Hugenholtz P."/>
            <person name="Kyrpides N.C."/>
        </authorList>
    </citation>
    <scope>NUCLEOTIDE SEQUENCE [LARGE SCALE GENOMIC DNA]</scope>
    <source>
        <strain evidence="6 7">CGMCC 1.2546</strain>
    </source>
</reference>
<protein>
    <submittedName>
        <fullName evidence="6">N12 class adenine-specific DNA methylase</fullName>
    </submittedName>
</protein>
<dbReference type="OrthoDB" id="9814088at2"/>
<feature type="coiled-coil region" evidence="3">
    <location>
        <begin position="1480"/>
        <end position="1528"/>
    </location>
</feature>
<keyword evidence="6" id="KW-0808">Transferase</keyword>
<feature type="region of interest" description="Disordered" evidence="4">
    <location>
        <begin position="30"/>
        <end position="63"/>
    </location>
</feature>
<proteinExistence type="inferred from homology"/>
<evidence type="ECO:0000259" key="5">
    <source>
        <dbReference type="SMART" id="SM00487"/>
    </source>
</evidence>
<evidence type="ECO:0000256" key="1">
    <source>
        <dbReference type="ARBA" id="ARBA00006594"/>
    </source>
</evidence>
<dbReference type="InterPro" id="IPR052933">
    <property type="entry name" value="DNA_Protect_Modify"/>
</dbReference>
<dbReference type="EMBL" id="VLKT01000026">
    <property type="protein sequence ID" value="TWI33102.1"/>
    <property type="molecule type" value="Genomic_DNA"/>
</dbReference>
<dbReference type="SUPFAM" id="SSF53335">
    <property type="entry name" value="S-adenosyl-L-methionine-dependent methyltransferases"/>
    <property type="match status" value="1"/>
</dbReference>
<dbReference type="Proteomes" id="UP000317122">
    <property type="component" value="Unassembled WGS sequence"/>
</dbReference>
<sequence>MAHDDPFTIDLFGSTTISSGLGLGVTAFAADFGPDDDDDPDPSAPSPVTPAGAAMQPTSKPRQVHGLNFHLAGDRGLARGWKQRARDNLAAIRLAADIEAADRPATVEEQARLIRFTGFAASDLANAVFRRPGEDGFRKGWDEIGLELQDAVTAQEYASLARCTQYAHFTPEFIIRAIWAGLQRLGWRGGRVLEPGIGTGLFPALMPEDRRGVSHVTGVEIDPVTARIARLVQPRARIVNGDFSCTDLPARFDLVIGNPPFSDRTVRSDRAYRSMGLRLHDYFIARSVDLLKPGALAAFVTSSGTMDKADSTARKHIAKSADLIAAIRLPEGSFRADAGTDVVVDILFFRKRKTGEPEGDLSWLDTEEVRSATEDEGAIRVNRWFAKHPDFVLGTHATISGPYGEAYSCLPHPGVDLERALSAAISLLPEAIYDGEPDEIDHDAEDSADVVDALPEGAAAREGSFFVAKNTALVQMIDGAAVTITVRKGRASEGVPEKHARIIRKLIPIRDAVREVLKAQEFDRPWKPAQVKLRIAWSNFVRAFGPINTTIVSTTEDPETGEVRETHRRPNLQPYLDDPDCWLVASIEDYDLETNTARPGPIFTERVIAPPSAPIITSASDALAVVLNERGHVDIDHIAELLHEDVDDVIGELGDALFRDPETGSWQTADAYLSGQVRDKLKAAEAAAALAPVFERNVRALVEVQPADLRPSDITARLGAPWIPAADVAAFVKETMGAEIRIHHMPELASWTVEARQLGWMAAGTSEWGTDRRHAGELIADALNSRVPQIFDTMKEGHAEKRVLNVVDTEAAKEKLQKIKTAFQNWIWSDPDRTDRLARVYNDRFNNIAPRRFNGDHLQLPGASGAFSLYGHQKRGIWRIVSAGSTYLAHAVGAGKTMTIAAGVMEQRRLGLIAKAMLVVPGHCLAQAAREFLALYPTARILVADETNFSKDKRHRFLSRAATATWDAIIITHSAFRFIGVPSAFEQQMIHDELELYETLLTKIESDDRVSRKRLERLKEGLQERLEALSTRKDDLLTISEIGVDQIIVDEAQEFRKLSFATNMSTLKGVDPNGSQRAWDLYVKSRFVETKNPGRALVLASGTPITNTLGEMFSVQRYFGYEALLQRGLHEFDAWASTFGDVTTELELQPNGKYKPVTRFATFVNVPELIAMFRSFADVVMPEDLREYVKVPTLSTGARQIITAKPSAAFKRYQMVLDARIKAIEERERPPEPGDDILLSVITDGRHAAIDLRLVDPDNDDEPENKLNDLISNGFRIWQETAENTYVRADGKPFELPGAAQMIFSDLGTISVEKSRGFSAYRWIRDELIRRGVPASEIAFMQDFKKSEAKQRLFGDVRAGKVRFLVGSSDTMGTGVNAQLRLKALHHLDVPWLPSQIEQREGRILRQGNQHDVIDIFAYATEGSMDAQMWQNNERKARFITAALSGDTSIRRLEDMGEGQANQFAMAKAIASGDPRLMQKAGLEADIARLERLRAAHIDDEHAVRRQIRDAEREIEYSTRRIEEIGQDIERLVPTTGDGFSMVVGGDAFTERKLAGRALMKEILTLVQLQQEGGTTIASIGGFDFEYSGERFGKDSYRYATMLMRSGADYEIELPVTTAPLGAIARLEHALAGFEGEQERYRQRLGDTERRLTSYRSREGGEFAFAGEITEKRRQLAGIEAGLASSVDCQDQRAAA</sequence>
<feature type="coiled-coil region" evidence="3">
    <location>
        <begin position="1012"/>
        <end position="1039"/>
    </location>
</feature>
<dbReference type="SUPFAM" id="SSF52540">
    <property type="entry name" value="P-loop containing nucleoside triphosphate hydrolases"/>
    <property type="match status" value="2"/>
</dbReference>
<dbReference type="GO" id="GO:0032259">
    <property type="term" value="P:methylation"/>
    <property type="evidence" value="ECO:0007669"/>
    <property type="project" value="UniProtKB-KW"/>
</dbReference>
<dbReference type="InterPro" id="IPR029063">
    <property type="entry name" value="SAM-dependent_MTases_sf"/>
</dbReference>
<dbReference type="GO" id="GO:0009307">
    <property type="term" value="P:DNA restriction-modification system"/>
    <property type="evidence" value="ECO:0007669"/>
    <property type="project" value="UniProtKB-KW"/>
</dbReference>
<dbReference type="RefSeq" id="WP_145720173.1">
    <property type="nucleotide sequence ID" value="NZ_BSPF01000004.1"/>
</dbReference>
<keyword evidence="2" id="KW-0680">Restriction system</keyword>
<dbReference type="CDD" id="cd02440">
    <property type="entry name" value="AdoMet_MTases"/>
    <property type="match status" value="1"/>
</dbReference>
<evidence type="ECO:0000313" key="7">
    <source>
        <dbReference type="Proteomes" id="UP000317122"/>
    </source>
</evidence>
<comment type="similarity">
    <text evidence="1">Belongs to the N(4)/N(6)-methyltransferase family.</text>
</comment>
<dbReference type="SMART" id="SM00487">
    <property type="entry name" value="DEXDc"/>
    <property type="match status" value="1"/>
</dbReference>
<keyword evidence="7" id="KW-1185">Reference proteome</keyword>
<evidence type="ECO:0000256" key="4">
    <source>
        <dbReference type="SAM" id="MobiDB-lite"/>
    </source>
</evidence>
<dbReference type="GO" id="GO:0008170">
    <property type="term" value="F:N-methyltransferase activity"/>
    <property type="evidence" value="ECO:0007669"/>
    <property type="project" value="InterPro"/>
</dbReference>
<accession>A0A562NLL9</accession>
<dbReference type="Gene3D" id="3.40.50.150">
    <property type="entry name" value="Vaccinia Virus protein VP39"/>
    <property type="match status" value="1"/>
</dbReference>
<evidence type="ECO:0000313" key="6">
    <source>
        <dbReference type="EMBL" id="TWI33102.1"/>
    </source>
</evidence>
<dbReference type="InterPro" id="IPR014001">
    <property type="entry name" value="Helicase_ATP-bd"/>
</dbReference>
<dbReference type="InterPro" id="IPR003356">
    <property type="entry name" value="DNA_methylase_A-5"/>
</dbReference>
<comment type="caution">
    <text evidence="6">The sequence shown here is derived from an EMBL/GenBank/DDBJ whole genome shotgun (WGS) entry which is preliminary data.</text>
</comment>